<reference evidence="1 2" key="1">
    <citation type="journal article" date="2016" name="Nat. Commun.">
        <title>Thousands of microbial genomes shed light on interconnected biogeochemical processes in an aquifer system.</title>
        <authorList>
            <person name="Anantharaman K."/>
            <person name="Brown C.T."/>
            <person name="Hug L.A."/>
            <person name="Sharon I."/>
            <person name="Castelle C.J."/>
            <person name="Probst A.J."/>
            <person name="Thomas B.C."/>
            <person name="Singh A."/>
            <person name="Wilkins M.J."/>
            <person name="Karaoz U."/>
            <person name="Brodie E.L."/>
            <person name="Williams K.H."/>
            <person name="Hubbard S.S."/>
            <person name="Banfield J.F."/>
        </authorList>
    </citation>
    <scope>NUCLEOTIDE SEQUENCE [LARGE SCALE GENOMIC DNA]</scope>
</reference>
<comment type="caution">
    <text evidence="1">The sequence shown here is derived from an EMBL/GenBank/DDBJ whole genome shotgun (WGS) entry which is preliminary data.</text>
</comment>
<protein>
    <submittedName>
        <fullName evidence="1">Uncharacterized protein</fullName>
    </submittedName>
</protein>
<sequence>MALKLINTEEIWLRIASTHEHVVLPPGVWVVQRIPNPIEGQTARWVKLRTSEMGIIGSAEEALLGNYPDVVELIEEEESR</sequence>
<name>A0A1G2G0J5_9BACT</name>
<dbReference type="STRING" id="1802114.A2719_02775"/>
<proteinExistence type="predicted"/>
<dbReference type="EMBL" id="MHNK01000010">
    <property type="protein sequence ID" value="OGZ43865.1"/>
    <property type="molecule type" value="Genomic_DNA"/>
</dbReference>
<dbReference type="AlphaFoldDB" id="A0A1G2G0J5"/>
<evidence type="ECO:0000313" key="1">
    <source>
        <dbReference type="EMBL" id="OGZ43865.1"/>
    </source>
</evidence>
<evidence type="ECO:0000313" key="2">
    <source>
        <dbReference type="Proteomes" id="UP000177480"/>
    </source>
</evidence>
<organism evidence="1 2">
    <name type="scientific">Candidatus Ryanbacteria bacterium RIFCSPHIGHO2_01_FULL_45_22</name>
    <dbReference type="NCBI Taxonomy" id="1802114"/>
    <lineage>
        <taxon>Bacteria</taxon>
        <taxon>Candidatus Ryaniibacteriota</taxon>
    </lineage>
</organism>
<gene>
    <name evidence="1" type="ORF">A2719_02775</name>
</gene>
<accession>A0A1G2G0J5</accession>
<dbReference type="Proteomes" id="UP000177480">
    <property type="component" value="Unassembled WGS sequence"/>
</dbReference>